<gene>
    <name evidence="7" type="ORF">SDRG_07947</name>
</gene>
<dbReference type="PANTHER" id="PTHR43102">
    <property type="entry name" value="SLR1143 PROTEIN"/>
    <property type="match status" value="1"/>
</dbReference>
<keyword evidence="2 4" id="KW-0863">Zinc-finger</keyword>
<name>T0QLE4_SAPDV</name>
<dbReference type="GO" id="GO:0008270">
    <property type="term" value="F:zinc ion binding"/>
    <property type="evidence" value="ECO:0007669"/>
    <property type="project" value="UniProtKB-KW"/>
</dbReference>
<dbReference type="RefSeq" id="XP_008612031.1">
    <property type="nucleotide sequence ID" value="XM_008613809.1"/>
</dbReference>
<dbReference type="Proteomes" id="UP000030762">
    <property type="component" value="Unassembled WGS sequence"/>
</dbReference>
<evidence type="ECO:0000313" key="8">
    <source>
        <dbReference type="Proteomes" id="UP000030762"/>
    </source>
</evidence>
<organism evidence="7 8">
    <name type="scientific">Saprolegnia diclina (strain VS20)</name>
    <dbReference type="NCBI Taxonomy" id="1156394"/>
    <lineage>
        <taxon>Eukaryota</taxon>
        <taxon>Sar</taxon>
        <taxon>Stramenopiles</taxon>
        <taxon>Oomycota</taxon>
        <taxon>Saprolegniomycetes</taxon>
        <taxon>Saprolegniales</taxon>
        <taxon>Saprolegniaceae</taxon>
        <taxon>Saprolegnia</taxon>
    </lineage>
</organism>
<dbReference type="InterPro" id="IPR011011">
    <property type="entry name" value="Znf_FYVE_PHD"/>
</dbReference>
<evidence type="ECO:0000256" key="3">
    <source>
        <dbReference type="ARBA" id="ARBA00022833"/>
    </source>
</evidence>
<keyword evidence="8" id="KW-1185">Reference proteome</keyword>
<feature type="domain" description="FYVE-type" evidence="6">
    <location>
        <begin position="25"/>
        <end position="84"/>
    </location>
</feature>
<dbReference type="GeneID" id="19948674"/>
<dbReference type="SUPFAM" id="SSF57903">
    <property type="entry name" value="FYVE/PHD zinc finger"/>
    <property type="match status" value="3"/>
</dbReference>
<dbReference type="InterPro" id="IPR013083">
    <property type="entry name" value="Znf_RING/FYVE/PHD"/>
</dbReference>
<sequence>MAERPSRRWSILKDDLLHPLGLVPLQARANCAVCLRTFSFFRAKYNCSLCGHVICRSCVLRLPVQDDEKQQRVMACEACLFHEDETTHRRCQASASDVPLLDEAPSTTGSVSLPSSPLPPALRVSAPTRTTFISHGELVTILPPRRSALCTRCHRVFGVFRVQYTCRTCGDAFCGHCTLTKLALRPDGRASYDVVVCKTCVHISEVHGDYARCKALQPEVLVRLHAPADAPLLAPDDVVAALRLECLDVVEHASLIEKQRWVPTKQRSTCFKCNARVPFVMYKSHCPLCGEAFCVVCLHAILVAHAPGRPEMYIAPICPSCHTRHYDLVNRRFLGSPSDANSPGTPPVSPNASVMLHLLQTSASP</sequence>
<evidence type="ECO:0000256" key="1">
    <source>
        <dbReference type="ARBA" id="ARBA00022723"/>
    </source>
</evidence>
<dbReference type="InterPro" id="IPR000306">
    <property type="entry name" value="Znf_FYVE"/>
</dbReference>
<evidence type="ECO:0008006" key="9">
    <source>
        <dbReference type="Google" id="ProtNLM"/>
    </source>
</evidence>
<dbReference type="InParanoid" id="T0QLE4"/>
<dbReference type="InterPro" id="IPR017907">
    <property type="entry name" value="Znf_RING_CS"/>
</dbReference>
<dbReference type="AlphaFoldDB" id="T0QLE4"/>
<evidence type="ECO:0000313" key="7">
    <source>
        <dbReference type="EMBL" id="EQC34625.1"/>
    </source>
</evidence>
<dbReference type="CDD" id="cd00065">
    <property type="entry name" value="FYVE_like_SF"/>
    <property type="match status" value="1"/>
</dbReference>
<evidence type="ECO:0000259" key="5">
    <source>
        <dbReference type="PROSITE" id="PS50089"/>
    </source>
</evidence>
<dbReference type="PROSITE" id="PS50089">
    <property type="entry name" value="ZF_RING_2"/>
    <property type="match status" value="1"/>
</dbReference>
<dbReference type="Pfam" id="PF01363">
    <property type="entry name" value="FYVE"/>
    <property type="match status" value="3"/>
</dbReference>
<dbReference type="EMBL" id="JH767154">
    <property type="protein sequence ID" value="EQC34625.1"/>
    <property type="molecule type" value="Genomic_DNA"/>
</dbReference>
<evidence type="ECO:0000256" key="4">
    <source>
        <dbReference type="PROSITE-ProRule" id="PRU00175"/>
    </source>
</evidence>
<accession>T0QLE4</accession>
<reference evidence="7 8" key="1">
    <citation type="submission" date="2012-04" db="EMBL/GenBank/DDBJ databases">
        <title>The Genome Sequence of Saprolegnia declina VS20.</title>
        <authorList>
            <consortium name="The Broad Institute Genome Sequencing Platform"/>
            <person name="Russ C."/>
            <person name="Nusbaum C."/>
            <person name="Tyler B."/>
            <person name="van West P."/>
            <person name="Dieguez-Uribeondo J."/>
            <person name="de Bruijn I."/>
            <person name="Tripathy S."/>
            <person name="Jiang R."/>
            <person name="Young S.K."/>
            <person name="Zeng Q."/>
            <person name="Gargeya S."/>
            <person name="Fitzgerald M."/>
            <person name="Haas B."/>
            <person name="Abouelleil A."/>
            <person name="Alvarado L."/>
            <person name="Arachchi H.M."/>
            <person name="Berlin A."/>
            <person name="Chapman S.B."/>
            <person name="Goldberg J."/>
            <person name="Griggs A."/>
            <person name="Gujja S."/>
            <person name="Hansen M."/>
            <person name="Howarth C."/>
            <person name="Imamovic A."/>
            <person name="Larimer J."/>
            <person name="McCowen C."/>
            <person name="Montmayeur A."/>
            <person name="Murphy C."/>
            <person name="Neiman D."/>
            <person name="Pearson M."/>
            <person name="Priest M."/>
            <person name="Roberts A."/>
            <person name="Saif S."/>
            <person name="Shea T."/>
            <person name="Sisk P."/>
            <person name="Sykes S."/>
            <person name="Wortman J."/>
            <person name="Nusbaum C."/>
            <person name="Birren B."/>
        </authorList>
    </citation>
    <scope>NUCLEOTIDE SEQUENCE [LARGE SCALE GENOMIC DNA]</scope>
    <source>
        <strain evidence="7 8">VS20</strain>
    </source>
</reference>
<dbReference type="STRING" id="1156394.T0QLE4"/>
<dbReference type="PANTHER" id="PTHR43102:SF2">
    <property type="entry name" value="GAF DOMAIN-CONTAINING PROTEIN"/>
    <property type="match status" value="1"/>
</dbReference>
<feature type="domain" description="FYVE-type" evidence="6">
    <location>
        <begin position="144"/>
        <end position="205"/>
    </location>
</feature>
<feature type="domain" description="RING-type" evidence="5">
    <location>
        <begin position="31"/>
        <end position="79"/>
    </location>
</feature>
<keyword evidence="3" id="KW-0862">Zinc</keyword>
<evidence type="ECO:0000259" key="6">
    <source>
        <dbReference type="PROSITE" id="PS50178"/>
    </source>
</evidence>
<dbReference type="SMART" id="SM00064">
    <property type="entry name" value="FYVE"/>
    <property type="match status" value="3"/>
</dbReference>
<proteinExistence type="predicted"/>
<dbReference type="VEuPathDB" id="FungiDB:SDRG_07947"/>
<dbReference type="PROSITE" id="PS00518">
    <property type="entry name" value="ZF_RING_1"/>
    <property type="match status" value="1"/>
</dbReference>
<dbReference type="Gene3D" id="3.30.40.10">
    <property type="entry name" value="Zinc/RING finger domain, C3HC4 (zinc finger)"/>
    <property type="match status" value="3"/>
</dbReference>
<evidence type="ECO:0000256" key="2">
    <source>
        <dbReference type="ARBA" id="ARBA00022771"/>
    </source>
</evidence>
<dbReference type="PROSITE" id="PS50178">
    <property type="entry name" value="ZF_FYVE"/>
    <property type="match status" value="2"/>
</dbReference>
<dbReference type="InterPro" id="IPR017455">
    <property type="entry name" value="Znf_FYVE-rel"/>
</dbReference>
<protein>
    <recommendedName>
        <fullName evidence="9">FYVE-type domain-containing protein</fullName>
    </recommendedName>
</protein>
<keyword evidence="1" id="KW-0479">Metal-binding</keyword>
<dbReference type="InterPro" id="IPR001841">
    <property type="entry name" value="Znf_RING"/>
</dbReference>